<keyword evidence="3" id="KW-0496">Mitochondrion</keyword>
<geneLocation type="mitochondrion" evidence="3"/>
<organism evidence="3">
    <name type="scientific">Cavenderia fasciculata</name>
    <name type="common">Slime mold</name>
    <name type="synonym">Dictyostelium fasciculatum</name>
    <dbReference type="NCBI Taxonomy" id="261658"/>
    <lineage>
        <taxon>Eukaryota</taxon>
        <taxon>Amoebozoa</taxon>
        <taxon>Evosea</taxon>
        <taxon>Eumycetozoa</taxon>
        <taxon>Dictyostelia</taxon>
        <taxon>Acytosteliales</taxon>
        <taxon>Cavenderiaceae</taxon>
        <taxon>Cavenderia</taxon>
    </lineage>
</organism>
<keyword evidence="2" id="KW-0472">Membrane</keyword>
<reference evidence="3" key="1">
    <citation type="journal article" date="2008" name="Mol. Biol. Evol.">
        <title>Mitochondrial genome evolution in the social amoebae.</title>
        <authorList>
            <person name="Heidel A.J."/>
            <person name="Gloeckner G."/>
        </authorList>
    </citation>
    <scope>NUCLEOTIDE SEQUENCE</scope>
    <source>
        <strain evidence="3">SH3</strain>
    </source>
</reference>
<protein>
    <submittedName>
        <fullName evidence="3">ATPase subunit 4</fullName>
    </submittedName>
</protein>
<feature type="coiled-coil region" evidence="1">
    <location>
        <begin position="77"/>
        <end position="126"/>
    </location>
</feature>
<dbReference type="GeneID" id="6276334"/>
<dbReference type="AlphaFoldDB" id="B2XX83"/>
<accession>B2XX83</accession>
<keyword evidence="2" id="KW-0812">Transmembrane</keyword>
<feature type="transmembrane region" description="Helical" evidence="2">
    <location>
        <begin position="30"/>
        <end position="48"/>
    </location>
</feature>
<dbReference type="KEGG" id="dfa:Difao_mp21"/>
<gene>
    <name evidence="3" type="primary">atp4</name>
</gene>
<sequence length="144" mass="16869">MKDNSRIFLYVLLVVIFGIAKEELILNEEIVIITSFLLSISLVYSLTAKDISETLSARSTEFINIFEKVNYINYQILKNIKIILENIKELQQEVKRKLVFGIKKNLKNSKKNKNKVKIKIKKMHERFLNKILIIKLSNIDESIN</sequence>
<keyword evidence="2" id="KW-1133">Transmembrane helix</keyword>
<evidence type="ECO:0000256" key="1">
    <source>
        <dbReference type="SAM" id="Coils"/>
    </source>
</evidence>
<name>B2XX83_CACFS</name>
<keyword evidence="1" id="KW-0175">Coiled coil</keyword>
<proteinExistence type="predicted"/>
<evidence type="ECO:0000256" key="2">
    <source>
        <dbReference type="SAM" id="Phobius"/>
    </source>
</evidence>
<dbReference type="RefSeq" id="YP_001876531.1">
    <property type="nucleotide sequence ID" value="NC_010653.1"/>
</dbReference>
<feature type="transmembrane region" description="Helical" evidence="2">
    <location>
        <begin position="7"/>
        <end position="24"/>
    </location>
</feature>
<dbReference type="EMBL" id="EU275727">
    <property type="protein sequence ID" value="ABX45205.1"/>
    <property type="molecule type" value="Genomic_DNA"/>
</dbReference>
<evidence type="ECO:0000313" key="3">
    <source>
        <dbReference type="EMBL" id="ABX45205.1"/>
    </source>
</evidence>